<name>A0ABD3GI12_9MARC</name>
<feature type="region of interest" description="Disordered" evidence="1">
    <location>
        <begin position="169"/>
        <end position="192"/>
    </location>
</feature>
<dbReference type="Proteomes" id="UP001633002">
    <property type="component" value="Unassembled WGS sequence"/>
</dbReference>
<dbReference type="EMBL" id="JBJQOH010000008">
    <property type="protein sequence ID" value="KAL3676804.1"/>
    <property type="molecule type" value="Genomic_DNA"/>
</dbReference>
<feature type="region of interest" description="Disordered" evidence="1">
    <location>
        <begin position="1"/>
        <end position="22"/>
    </location>
</feature>
<dbReference type="AlphaFoldDB" id="A0ABD3GI12"/>
<feature type="compositionally biased region" description="Basic and acidic residues" evidence="1">
    <location>
        <begin position="1"/>
        <end position="14"/>
    </location>
</feature>
<reference evidence="2 3" key="1">
    <citation type="submission" date="2024-09" db="EMBL/GenBank/DDBJ databases">
        <title>Chromosome-scale assembly of Riccia sorocarpa.</title>
        <authorList>
            <person name="Paukszto L."/>
        </authorList>
    </citation>
    <scope>NUCLEOTIDE SEQUENCE [LARGE SCALE GENOMIC DNA]</scope>
    <source>
        <strain evidence="2">LP-2024</strain>
        <tissue evidence="2">Aerial parts of the thallus</tissue>
    </source>
</reference>
<sequence>MEDLEERRKQQKRDQQRKRRYDNAVNPLRVELLAMRKEAENAAEEIRRKALEEAESIRSSARLLTEALSCGPSSLTLSREVPHTVPVGNAVSVASELLKFAQEYAVETRAEATKVLMDARAEAEQIVCSARSNATAITSSSSASVLDELKRFRERDATRKRERYWEIRGRDTSKDSASNPVQSRSSSQDRGDRTIRRIVTELVDTFEQIVQKFSLKKKFRLHKEKLYGGINEVRRFFWEVKVGEVNRSKRYDCLPIEGTRKLHCFYGFNQLNPTLLKVREMCCFCPSCIDEDWENCTKYEYTGPLTLHNVHPRKPADVIDYVGAIGHGQGIGDQWEEGTIADVVEVGDFFAVEAEWPNDFSAEFWILQCRKPLHALVDTITDAYGETHEEGSCVLEGIWYQQFGKSPTCFVRYDSAPLSVVASERVIHVRFALHPTGVSRNSPSFKLSSDTLGAILASLQRYEVSRSLSSLFMCSLLYFV</sequence>
<proteinExistence type="predicted"/>
<evidence type="ECO:0000313" key="2">
    <source>
        <dbReference type="EMBL" id="KAL3676804.1"/>
    </source>
</evidence>
<gene>
    <name evidence="2" type="ORF">R1sor_026752</name>
</gene>
<evidence type="ECO:0000313" key="3">
    <source>
        <dbReference type="Proteomes" id="UP001633002"/>
    </source>
</evidence>
<protein>
    <submittedName>
        <fullName evidence="2">Uncharacterized protein</fullName>
    </submittedName>
</protein>
<evidence type="ECO:0000256" key="1">
    <source>
        <dbReference type="SAM" id="MobiDB-lite"/>
    </source>
</evidence>
<comment type="caution">
    <text evidence="2">The sequence shown here is derived from an EMBL/GenBank/DDBJ whole genome shotgun (WGS) entry which is preliminary data.</text>
</comment>
<keyword evidence="3" id="KW-1185">Reference proteome</keyword>
<organism evidence="2 3">
    <name type="scientific">Riccia sorocarpa</name>
    <dbReference type="NCBI Taxonomy" id="122646"/>
    <lineage>
        <taxon>Eukaryota</taxon>
        <taxon>Viridiplantae</taxon>
        <taxon>Streptophyta</taxon>
        <taxon>Embryophyta</taxon>
        <taxon>Marchantiophyta</taxon>
        <taxon>Marchantiopsida</taxon>
        <taxon>Marchantiidae</taxon>
        <taxon>Marchantiales</taxon>
        <taxon>Ricciaceae</taxon>
        <taxon>Riccia</taxon>
    </lineage>
</organism>
<accession>A0ABD3GI12</accession>